<comment type="catalytic activity">
    <reaction evidence="2 11">
        <text>glutathione + H2O = L-cysteinylglycine + L-glutamate</text>
        <dbReference type="Rhea" id="RHEA:28807"/>
        <dbReference type="ChEBI" id="CHEBI:15377"/>
        <dbReference type="ChEBI" id="CHEBI:29985"/>
        <dbReference type="ChEBI" id="CHEBI:57925"/>
        <dbReference type="ChEBI" id="CHEBI:61694"/>
        <dbReference type="EC" id="3.4.19.13"/>
    </reaction>
</comment>
<dbReference type="Gene3D" id="3.60.20.40">
    <property type="match status" value="1"/>
</dbReference>
<evidence type="ECO:0000256" key="8">
    <source>
        <dbReference type="ARBA" id="ARBA00047417"/>
    </source>
</evidence>
<dbReference type="Pfam" id="PF01019">
    <property type="entry name" value="G_glu_transpept"/>
    <property type="match status" value="1"/>
</dbReference>
<dbReference type="InterPro" id="IPR051792">
    <property type="entry name" value="GGT_bact"/>
</dbReference>
<evidence type="ECO:0000256" key="1">
    <source>
        <dbReference type="ARBA" id="ARBA00001049"/>
    </source>
</evidence>
<evidence type="ECO:0000313" key="12">
    <source>
        <dbReference type="EMBL" id="QLL29183.1"/>
    </source>
</evidence>
<keyword evidence="7 11" id="KW-0012">Acyltransferase</keyword>
<keyword evidence="6 11" id="KW-0865">Zymogen</keyword>
<dbReference type="InterPro" id="IPR043137">
    <property type="entry name" value="GGT_ssub_C"/>
</dbReference>
<protein>
    <recommendedName>
        <fullName evidence="11">Glutathione hydrolase proenzyme</fullName>
        <ecNumber evidence="11">2.3.2.2</ecNumber>
        <ecNumber evidence="11">3.4.19.13</ecNumber>
    </recommendedName>
    <component>
        <recommendedName>
            <fullName evidence="11">Glutathione hydrolase large chain</fullName>
        </recommendedName>
    </component>
    <component>
        <recommendedName>
            <fullName evidence="11">Glutathione hydrolase small chain</fullName>
        </recommendedName>
    </component>
</protein>
<name>A0A7D6F3D0_9CYAN</name>
<dbReference type="KEGG" id="tsq:D3A95_06995"/>
<keyword evidence="11" id="KW-0317">Glutathione biosynthesis</keyword>
<evidence type="ECO:0000256" key="9">
    <source>
        <dbReference type="PIRSR" id="PIRSR600101-1"/>
    </source>
</evidence>
<evidence type="ECO:0000256" key="3">
    <source>
        <dbReference type="ARBA" id="ARBA00009381"/>
    </source>
</evidence>
<dbReference type="InterPro" id="IPR043138">
    <property type="entry name" value="GGT_lsub"/>
</dbReference>
<comment type="similarity">
    <text evidence="3 11">Belongs to the gamma-glutamyltransferase family.</text>
</comment>
<comment type="catalytic activity">
    <reaction evidence="8 11">
        <text>an N-terminal (5-L-glutamyl)-[peptide] + an alpha-amino acid = 5-L-glutamyl amino acid + an N-terminal L-alpha-aminoacyl-[peptide]</text>
        <dbReference type="Rhea" id="RHEA:23904"/>
        <dbReference type="Rhea" id="RHEA-COMP:9780"/>
        <dbReference type="Rhea" id="RHEA-COMP:9795"/>
        <dbReference type="ChEBI" id="CHEBI:77644"/>
        <dbReference type="ChEBI" id="CHEBI:78597"/>
        <dbReference type="ChEBI" id="CHEBI:78599"/>
        <dbReference type="ChEBI" id="CHEBI:78608"/>
        <dbReference type="EC" id="2.3.2.2"/>
    </reaction>
</comment>
<comment type="catalytic activity">
    <reaction evidence="1 11">
        <text>an S-substituted glutathione + H2O = an S-substituted L-cysteinylglycine + L-glutamate</text>
        <dbReference type="Rhea" id="RHEA:59468"/>
        <dbReference type="ChEBI" id="CHEBI:15377"/>
        <dbReference type="ChEBI" id="CHEBI:29985"/>
        <dbReference type="ChEBI" id="CHEBI:90779"/>
        <dbReference type="ChEBI" id="CHEBI:143103"/>
        <dbReference type="EC" id="3.4.19.13"/>
    </reaction>
</comment>
<comment type="subunit">
    <text evidence="11">This enzyme consists of two polypeptide chains, which are synthesized in precursor form from a single polypeptide.</text>
</comment>
<dbReference type="RefSeq" id="WP_181494351.1">
    <property type="nucleotide sequence ID" value="NZ_CP032152.1"/>
</dbReference>
<evidence type="ECO:0000256" key="7">
    <source>
        <dbReference type="ARBA" id="ARBA00023315"/>
    </source>
</evidence>
<organism evidence="12 13">
    <name type="scientific">Thermosynechococcus sichuanensis E542</name>
    <dbReference type="NCBI Taxonomy" id="2016101"/>
    <lineage>
        <taxon>Bacteria</taxon>
        <taxon>Bacillati</taxon>
        <taxon>Cyanobacteriota</taxon>
        <taxon>Cyanophyceae</taxon>
        <taxon>Acaryochloridales</taxon>
        <taxon>Thermosynechococcaceae</taxon>
        <taxon>Thermosynechococcus</taxon>
        <taxon>Thermosynechococcus sichuanensis</taxon>
    </lineage>
</organism>
<dbReference type="PANTHER" id="PTHR43199">
    <property type="entry name" value="GLUTATHIONE HYDROLASE"/>
    <property type="match status" value="1"/>
</dbReference>
<evidence type="ECO:0000256" key="4">
    <source>
        <dbReference type="ARBA" id="ARBA00022679"/>
    </source>
</evidence>
<proteinExistence type="inferred from homology"/>
<dbReference type="AlphaFoldDB" id="A0A7D6F3D0"/>
<feature type="binding site" evidence="10">
    <location>
        <position position="421"/>
    </location>
    <ligand>
        <name>L-glutamate</name>
        <dbReference type="ChEBI" id="CHEBI:29985"/>
    </ligand>
</feature>
<dbReference type="PRINTS" id="PR01210">
    <property type="entry name" value="GGTRANSPTASE"/>
</dbReference>
<reference evidence="13" key="1">
    <citation type="submission" date="2018-09" db="EMBL/GenBank/DDBJ databases">
        <title>Complete genome sequence of thermophilic cyanobacteria strain Thermosynechococcus elongatus PKUAC-SCTE542.</title>
        <authorList>
            <person name="Liang Y."/>
            <person name="Tang J."/>
            <person name="Daroch M."/>
        </authorList>
    </citation>
    <scope>NUCLEOTIDE SEQUENCE [LARGE SCALE GENOMIC DNA]</scope>
    <source>
        <strain evidence="13">E542</strain>
    </source>
</reference>
<dbReference type="UniPathway" id="UPA00204"/>
<accession>A0A7D6F3D0</accession>
<dbReference type="GO" id="GO:0006750">
    <property type="term" value="P:glutathione biosynthetic process"/>
    <property type="evidence" value="ECO:0007669"/>
    <property type="project" value="UniProtKB-KW"/>
</dbReference>
<evidence type="ECO:0000256" key="2">
    <source>
        <dbReference type="ARBA" id="ARBA00001089"/>
    </source>
</evidence>
<dbReference type="EC" id="3.4.19.13" evidence="11"/>
<keyword evidence="5 11" id="KW-0378">Hydrolase</keyword>
<dbReference type="Gene3D" id="1.10.246.130">
    <property type="match status" value="1"/>
</dbReference>
<dbReference type="GO" id="GO:0006751">
    <property type="term" value="P:glutathione catabolic process"/>
    <property type="evidence" value="ECO:0007669"/>
    <property type="project" value="UniProtKB-UniRule"/>
</dbReference>
<dbReference type="PANTHER" id="PTHR43199:SF1">
    <property type="entry name" value="GLUTATHIONE HYDROLASE PROENZYME"/>
    <property type="match status" value="1"/>
</dbReference>
<dbReference type="Proteomes" id="UP000261812">
    <property type="component" value="Chromosome"/>
</dbReference>
<keyword evidence="4 11" id="KW-0808">Transferase</keyword>
<dbReference type="GO" id="GO:0036374">
    <property type="term" value="F:glutathione hydrolase activity"/>
    <property type="evidence" value="ECO:0007669"/>
    <property type="project" value="UniProtKB-UniRule"/>
</dbReference>
<comment type="PTM">
    <text evidence="11">Cleaved by autocatalysis into a large and a small subunit.</text>
</comment>
<dbReference type="InterPro" id="IPR000101">
    <property type="entry name" value="GGT_peptidase"/>
</dbReference>
<gene>
    <name evidence="12" type="primary">ggt</name>
    <name evidence="12" type="ORF">D3A95_06995</name>
</gene>
<feature type="binding site" evidence="10">
    <location>
        <begin position="456"/>
        <end position="457"/>
    </location>
    <ligand>
        <name>L-glutamate</name>
        <dbReference type="ChEBI" id="CHEBI:29985"/>
    </ligand>
</feature>
<evidence type="ECO:0000313" key="13">
    <source>
        <dbReference type="Proteomes" id="UP000261812"/>
    </source>
</evidence>
<evidence type="ECO:0000256" key="10">
    <source>
        <dbReference type="PIRSR" id="PIRSR600101-2"/>
    </source>
</evidence>
<keyword evidence="13" id="KW-1185">Reference proteome</keyword>
<comment type="pathway">
    <text evidence="11">Sulfur metabolism; glutathione metabolism.</text>
</comment>
<evidence type="ECO:0000256" key="5">
    <source>
        <dbReference type="ARBA" id="ARBA00022801"/>
    </source>
</evidence>
<feature type="binding site" evidence="10">
    <location>
        <position position="106"/>
    </location>
    <ligand>
        <name>L-glutamate</name>
        <dbReference type="ChEBI" id="CHEBI:29985"/>
    </ligand>
</feature>
<evidence type="ECO:0000256" key="11">
    <source>
        <dbReference type="RuleBase" id="RU368036"/>
    </source>
</evidence>
<dbReference type="EMBL" id="CP032152">
    <property type="protein sequence ID" value="QLL29183.1"/>
    <property type="molecule type" value="Genomic_DNA"/>
</dbReference>
<dbReference type="EC" id="2.3.2.2" evidence="11"/>
<sequence length="573" mass="61409">MGQGFSLGKLRGRSPFLAIVLAVIFLPTPPAPAQTISQRGMVTAAQPAAAKVGRDILKAGGNAVDAAVATAFMISVVEPYAAGIGGGGFALVYHASSQTIHALDFRERAPLQATPTMYLNEKGEVMPRASLDGVLAAGTPGTVAGLAALHQRYGQLPWSQVVAPAIQAAQQGFAVTPRYQQWATMRQAVLQQDTTAARIFLRDSQVPPLGTIIQQSELAKTLGAIARDPRSFYQGWIATAIADFMAQQGGKITPEDLRTYTPVWREPICGTYRGFQVCSMPPPSSGGVALVQMLNLWQLLPPARTLKERGHYLASVMQIAYADRARYLGDSDFVPVPVAALTHPRYAQQRVVEILPRRVRPQAAVSAATPLQLAESDNTSHLNVVDAQGNAVSLTFTINGPFGAGVVVPQTGILLNNEMDDFAIAPNQPNLFGVVGIQSDNAPLANGIEPGKRPLSSMSPTIVLKDNRLNMVLGSPGGSRIITTVLQLFLNVVDLGQDAATAVARPRIHQQWVPDTLFVEPTIPRAWIQAWQQWGYRVEQTRPWGNASLIRVLDQGQLEGAADPRGEGAAIGW</sequence>
<feature type="binding site" evidence="10">
    <location>
        <begin position="397"/>
        <end position="399"/>
    </location>
    <ligand>
        <name>L-glutamate</name>
        <dbReference type="ChEBI" id="CHEBI:29985"/>
    </ligand>
</feature>
<dbReference type="GO" id="GO:0103068">
    <property type="term" value="F:leukotriene C4 gamma-glutamyl transferase activity"/>
    <property type="evidence" value="ECO:0007669"/>
    <property type="project" value="UniProtKB-EC"/>
</dbReference>
<dbReference type="InterPro" id="IPR029055">
    <property type="entry name" value="Ntn_hydrolases_N"/>
</dbReference>
<dbReference type="SUPFAM" id="SSF56235">
    <property type="entry name" value="N-terminal nucleophile aminohydrolases (Ntn hydrolases)"/>
    <property type="match status" value="1"/>
</dbReference>
<feature type="active site" description="Nucleophile" evidence="9">
    <location>
        <position position="379"/>
    </location>
</feature>
<evidence type="ECO:0000256" key="6">
    <source>
        <dbReference type="ARBA" id="ARBA00023145"/>
    </source>
</evidence>
<feature type="binding site" evidence="10">
    <location>
        <position position="478"/>
    </location>
    <ligand>
        <name>L-glutamate</name>
        <dbReference type="ChEBI" id="CHEBI:29985"/>
    </ligand>
</feature>
<dbReference type="NCBIfam" id="TIGR00066">
    <property type="entry name" value="g_glut_trans"/>
    <property type="match status" value="1"/>
</dbReference>